<dbReference type="EMBL" id="MN740581">
    <property type="protein sequence ID" value="QHU34927.1"/>
    <property type="molecule type" value="Genomic_DNA"/>
</dbReference>
<accession>A0A6C0LWC4</accession>
<protein>
    <submittedName>
        <fullName evidence="1">Uncharacterized protein</fullName>
    </submittedName>
</protein>
<reference evidence="1" key="1">
    <citation type="journal article" date="2020" name="Nature">
        <title>Giant virus diversity and host interactions through global metagenomics.</title>
        <authorList>
            <person name="Schulz F."/>
            <person name="Roux S."/>
            <person name="Paez-Espino D."/>
            <person name="Jungbluth S."/>
            <person name="Walsh D.A."/>
            <person name="Denef V.J."/>
            <person name="McMahon K.D."/>
            <person name="Konstantinidis K.T."/>
            <person name="Eloe-Fadrosh E.A."/>
            <person name="Kyrpides N.C."/>
            <person name="Woyke T."/>
        </authorList>
    </citation>
    <scope>NUCLEOTIDE SEQUENCE</scope>
    <source>
        <strain evidence="1">GVMAG-S-1017244-22</strain>
    </source>
</reference>
<dbReference type="AlphaFoldDB" id="A0A6C0LWC4"/>
<evidence type="ECO:0000313" key="1">
    <source>
        <dbReference type="EMBL" id="QHU34927.1"/>
    </source>
</evidence>
<sequence>MNSTTTTDSNEITHHTFTNVEFTGVVIKWELQSHGGQLGGYMSDYHLFIKYGDKVYVDAFMVGEVVISFDELQKNEYLKHYYDLSLMFSKNKNIVFQKPKYTNVEPYIYREDRFWGFDSAYIDAPYKDRMKSLEHTHNVVDNNDSYYYKINPYDLENMEYSSQEVLDDFHKKNTVRKTDIFWGGAFSSTYSIYLKLAFDYYINSIDTEYDNLIADYYIQIIENDIRKVFFEDKKNVINLTTLIEKKSIKGDILKKLHNYIDSAIKRYSEIIDSGIIYTIEDCKSKLEKNIQILEA</sequence>
<organism evidence="1">
    <name type="scientific">viral metagenome</name>
    <dbReference type="NCBI Taxonomy" id="1070528"/>
    <lineage>
        <taxon>unclassified sequences</taxon>
        <taxon>metagenomes</taxon>
        <taxon>organismal metagenomes</taxon>
    </lineage>
</organism>
<name>A0A6C0LWC4_9ZZZZ</name>
<proteinExistence type="predicted"/>